<evidence type="ECO:0000259" key="2">
    <source>
        <dbReference type="Pfam" id="PF13369"/>
    </source>
</evidence>
<dbReference type="OrthoDB" id="232498at2"/>
<organism evidence="3 4">
    <name type="scientific">Sandarakinorhabdus fusca</name>
    <dbReference type="NCBI Taxonomy" id="1439888"/>
    <lineage>
        <taxon>Bacteria</taxon>
        <taxon>Pseudomonadati</taxon>
        <taxon>Pseudomonadota</taxon>
        <taxon>Alphaproteobacteria</taxon>
        <taxon>Sphingomonadales</taxon>
        <taxon>Sphingosinicellaceae</taxon>
        <taxon>Sandarakinorhabdus</taxon>
    </lineage>
</organism>
<dbReference type="PANTHER" id="PTHR31350:SF27">
    <property type="entry name" value="HEMIMETHYLATED DNA-BINDING DOMAIN-CONTAINING PROTEIN"/>
    <property type="match status" value="1"/>
</dbReference>
<feature type="domain" description="Protein SirB1 N-terminal" evidence="2">
    <location>
        <begin position="66"/>
        <end position="198"/>
    </location>
</feature>
<sequence length="280" mass="29972">MGVASPYGGDLAGAYVMELNDLGLLDDGDIDLVEAGIALARADRPEADASRLRRLVSGWAIALQRDTPPVSGSGRARRLSNLIASEAGLTGASDDYDNPLNADLIAVVERGRGLPVALSILYVALARRVGWRANALNLPGHVIVEIKGGVDTALIDPFDHGMGISRDRAVEIARHGGGDAATARFEPMTNRQLLIRLITNQASRARSGGDTVRALRLYERMTAIAPRLSSLWWERARLEQLLGHNNAARGSLTAMLETTHDTAMSRRIQAALAALARSES</sequence>
<proteinExistence type="inferred from homology"/>
<accession>A0A7C9GYF1</accession>
<comment type="similarity">
    <text evidence="1">Belongs to the UPF0162 family.</text>
</comment>
<dbReference type="AlphaFoldDB" id="A0A7C9GYF1"/>
<dbReference type="InterPro" id="IPR032698">
    <property type="entry name" value="SirB1_N"/>
</dbReference>
<gene>
    <name evidence="3" type="ORF">F3168_11665</name>
</gene>
<evidence type="ECO:0000256" key="1">
    <source>
        <dbReference type="ARBA" id="ARBA00007100"/>
    </source>
</evidence>
<evidence type="ECO:0000313" key="4">
    <source>
        <dbReference type="Proteomes" id="UP000481327"/>
    </source>
</evidence>
<keyword evidence="4" id="KW-1185">Reference proteome</keyword>
<dbReference type="Pfam" id="PF13369">
    <property type="entry name" value="Transglut_core2"/>
    <property type="match status" value="1"/>
</dbReference>
<comment type="caution">
    <text evidence="3">The sequence shown here is derived from an EMBL/GenBank/DDBJ whole genome shotgun (WGS) entry which is preliminary data.</text>
</comment>
<dbReference type="Pfam" id="PF13371">
    <property type="entry name" value="TPR_9"/>
    <property type="match status" value="1"/>
</dbReference>
<dbReference type="PANTHER" id="PTHR31350">
    <property type="entry name" value="SI:DKEY-261L7.2"/>
    <property type="match status" value="1"/>
</dbReference>
<protein>
    <submittedName>
        <fullName evidence="3">Tetratricopeptide repeat protein</fullName>
    </submittedName>
</protein>
<name>A0A7C9GYF1_9SPHN</name>
<dbReference type="Proteomes" id="UP000481327">
    <property type="component" value="Unassembled WGS sequence"/>
</dbReference>
<evidence type="ECO:0000313" key="3">
    <source>
        <dbReference type="EMBL" id="MQT17914.1"/>
    </source>
</evidence>
<reference evidence="3 4" key="1">
    <citation type="submission" date="2019-09" db="EMBL/GenBank/DDBJ databases">
        <title>Polymorphobacter sp. isolated from a lake in China.</title>
        <authorList>
            <person name="Liu Z."/>
        </authorList>
    </citation>
    <scope>NUCLEOTIDE SEQUENCE [LARGE SCALE GENOMIC DNA]</scope>
    <source>
        <strain evidence="3 4">D40P</strain>
    </source>
</reference>
<dbReference type="EMBL" id="WIOL01000004">
    <property type="protein sequence ID" value="MQT17914.1"/>
    <property type="molecule type" value="Genomic_DNA"/>
</dbReference>